<dbReference type="RefSeq" id="WP_093140757.1">
    <property type="nucleotide sequence ID" value="NZ_FOXF01000006.1"/>
</dbReference>
<dbReference type="SMART" id="SM00332">
    <property type="entry name" value="PP2Cc"/>
    <property type="match status" value="1"/>
</dbReference>
<dbReference type="EMBL" id="FOXF01000006">
    <property type="protein sequence ID" value="SFP15550.1"/>
    <property type="molecule type" value="Genomic_DNA"/>
</dbReference>
<dbReference type="SUPFAM" id="SSF81606">
    <property type="entry name" value="PP2C-like"/>
    <property type="match status" value="1"/>
</dbReference>
<gene>
    <name evidence="2" type="ORF">SAMN02910344_00585</name>
</gene>
<dbReference type="InterPro" id="IPR001932">
    <property type="entry name" value="PPM-type_phosphatase-like_dom"/>
</dbReference>
<evidence type="ECO:0000259" key="1">
    <source>
        <dbReference type="PROSITE" id="PS51746"/>
    </source>
</evidence>
<dbReference type="InterPro" id="IPR036457">
    <property type="entry name" value="PPM-type-like_dom_sf"/>
</dbReference>
<organism evidence="2 3">
    <name type="scientific">Ruminobacter amylophilus</name>
    <dbReference type="NCBI Taxonomy" id="867"/>
    <lineage>
        <taxon>Bacteria</taxon>
        <taxon>Pseudomonadati</taxon>
        <taxon>Pseudomonadota</taxon>
        <taxon>Gammaproteobacteria</taxon>
        <taxon>Aeromonadales</taxon>
        <taxon>Succinivibrionaceae</taxon>
        <taxon>Ruminobacter</taxon>
    </lineage>
</organism>
<keyword evidence="3" id="KW-1185">Reference proteome</keyword>
<accession>A0A662ZFD8</accession>
<evidence type="ECO:0000313" key="2">
    <source>
        <dbReference type="EMBL" id="SFP15550.1"/>
    </source>
</evidence>
<dbReference type="OrthoDB" id="9801841at2"/>
<dbReference type="PROSITE" id="PS51746">
    <property type="entry name" value="PPM_2"/>
    <property type="match status" value="1"/>
</dbReference>
<dbReference type="SMART" id="SM00331">
    <property type="entry name" value="PP2C_SIG"/>
    <property type="match status" value="1"/>
</dbReference>
<dbReference type="Pfam" id="PF13672">
    <property type="entry name" value="PP2C_2"/>
    <property type="match status" value="1"/>
</dbReference>
<feature type="domain" description="PPM-type phosphatase" evidence="1">
    <location>
        <begin position="24"/>
        <end position="251"/>
    </location>
</feature>
<proteinExistence type="predicted"/>
<dbReference type="Proteomes" id="UP000243745">
    <property type="component" value="Unassembled WGS sequence"/>
</dbReference>
<name>A0A662ZFD8_9GAMM</name>
<reference evidence="2 3" key="1">
    <citation type="submission" date="2016-10" db="EMBL/GenBank/DDBJ databases">
        <authorList>
            <person name="Varghese N."/>
            <person name="Submissions S."/>
        </authorList>
    </citation>
    <scope>NUCLEOTIDE SEQUENCE [LARGE SCALE GENOMIC DNA]</scope>
    <source>
        <strain evidence="2 3">DSM 1361</strain>
    </source>
</reference>
<dbReference type="CDD" id="cd00143">
    <property type="entry name" value="PP2Cc"/>
    <property type="match status" value="1"/>
</dbReference>
<evidence type="ECO:0000313" key="3">
    <source>
        <dbReference type="Proteomes" id="UP000243745"/>
    </source>
</evidence>
<protein>
    <submittedName>
        <fullName evidence="2">Protein phosphatase</fullName>
    </submittedName>
</protein>
<sequence length="251" mass="27696">MKAVCHIVKGPYHKECEDSALIMGAGRSPMIFHENRTETEISSPVLIAAADGVGGLPGGRKASEFAVRTLSTMNVSGDETTYAETLKEINRRLIDYAATFPGQNTMATTLSMVYLDGDTFKIAHTGNTRIQTLNGGYLRQVSTDHTTYQMLMDRGMPEEAEKAPKNEIISCLGGGNEKQLYRIQVNSLKVSPNQKMIILTSDGIHDYVDIDFMEDTFNRDDLSLGEKADLLILQALKLESEDDKTVLIVEL</sequence>
<dbReference type="AlphaFoldDB" id="A0A662ZFD8"/>
<dbReference type="Gene3D" id="3.60.40.10">
    <property type="entry name" value="PPM-type phosphatase domain"/>
    <property type="match status" value="1"/>
</dbReference>